<dbReference type="Proteomes" id="UP000309997">
    <property type="component" value="Unassembled WGS sequence"/>
</dbReference>
<accession>A0ACC4CIM7</accession>
<organism evidence="1 2">
    <name type="scientific">Populus alba</name>
    <name type="common">White poplar</name>
    <dbReference type="NCBI Taxonomy" id="43335"/>
    <lineage>
        <taxon>Eukaryota</taxon>
        <taxon>Viridiplantae</taxon>
        <taxon>Streptophyta</taxon>
        <taxon>Embryophyta</taxon>
        <taxon>Tracheophyta</taxon>
        <taxon>Spermatophyta</taxon>
        <taxon>Magnoliopsida</taxon>
        <taxon>eudicotyledons</taxon>
        <taxon>Gunneridae</taxon>
        <taxon>Pentapetalae</taxon>
        <taxon>rosids</taxon>
        <taxon>fabids</taxon>
        <taxon>Malpighiales</taxon>
        <taxon>Salicaceae</taxon>
        <taxon>Saliceae</taxon>
        <taxon>Populus</taxon>
    </lineage>
</organism>
<dbReference type="EMBL" id="RCHU02000004">
    <property type="protein sequence ID" value="KAL3597893.1"/>
    <property type="molecule type" value="Genomic_DNA"/>
</dbReference>
<protein>
    <submittedName>
        <fullName evidence="1">Uncharacterized protein</fullName>
    </submittedName>
</protein>
<proteinExistence type="predicted"/>
<keyword evidence="2" id="KW-1185">Reference proteome</keyword>
<evidence type="ECO:0000313" key="2">
    <source>
        <dbReference type="Proteomes" id="UP000309997"/>
    </source>
</evidence>
<evidence type="ECO:0000313" key="1">
    <source>
        <dbReference type="EMBL" id="KAL3597893.1"/>
    </source>
</evidence>
<gene>
    <name evidence="1" type="ORF">D5086_009530</name>
</gene>
<name>A0ACC4CIM7_POPAL</name>
<sequence length="94" mass="10638">MEAASSIVKTYGHVQELSCKLVRLHMSEGKDCSAAAQAVLDHFDKTSCLLSRLILGILQAARGSLEWIEEFFCLRTLTNHDLARENSNRRRGRY</sequence>
<reference evidence="1 2" key="1">
    <citation type="journal article" date="2024" name="Plant Biotechnol. J.">
        <title>Genome and CRISPR/Cas9 system of a widespread forest tree (Populus alba) in the world.</title>
        <authorList>
            <person name="Liu Y.J."/>
            <person name="Jiang P.F."/>
            <person name="Han X.M."/>
            <person name="Li X.Y."/>
            <person name="Wang H.M."/>
            <person name="Wang Y.J."/>
            <person name="Wang X.X."/>
            <person name="Zeng Q.Y."/>
        </authorList>
    </citation>
    <scope>NUCLEOTIDE SEQUENCE [LARGE SCALE GENOMIC DNA]</scope>
    <source>
        <strain evidence="2">cv. PAL-ZL1</strain>
    </source>
</reference>
<comment type="caution">
    <text evidence="1">The sequence shown here is derived from an EMBL/GenBank/DDBJ whole genome shotgun (WGS) entry which is preliminary data.</text>
</comment>